<dbReference type="Proteomes" id="UP000007800">
    <property type="component" value="Unassembled WGS sequence"/>
</dbReference>
<dbReference type="GeneID" id="9065626"/>
<accession>C5L1W1</accession>
<protein>
    <submittedName>
        <fullName evidence="1">Uncharacterized protein</fullName>
    </submittedName>
</protein>
<proteinExistence type="predicted"/>
<reference evidence="1 2" key="1">
    <citation type="submission" date="2008-07" db="EMBL/GenBank/DDBJ databases">
        <authorList>
            <person name="El-Sayed N."/>
            <person name="Caler E."/>
            <person name="Inman J."/>
            <person name="Amedeo P."/>
            <person name="Hass B."/>
            <person name="Wortman J."/>
        </authorList>
    </citation>
    <scope>NUCLEOTIDE SEQUENCE [LARGE SCALE GENOMIC DNA]</scope>
    <source>
        <strain evidence="2">ATCC 50983 / TXsc</strain>
    </source>
</reference>
<dbReference type="RefSeq" id="XP_002777466.1">
    <property type="nucleotide sequence ID" value="XM_002777420.1"/>
</dbReference>
<evidence type="ECO:0000313" key="1">
    <source>
        <dbReference type="EMBL" id="EER09282.1"/>
    </source>
</evidence>
<dbReference type="InParanoid" id="C5L1W1"/>
<dbReference type="AlphaFoldDB" id="C5L1W1"/>
<dbReference type="EMBL" id="GG678483">
    <property type="protein sequence ID" value="EER09282.1"/>
    <property type="molecule type" value="Genomic_DNA"/>
</dbReference>
<gene>
    <name evidence="1" type="ORF">Pmar_PMAR005491</name>
</gene>
<keyword evidence="2" id="KW-1185">Reference proteome</keyword>
<name>C5L1W1_PERM5</name>
<evidence type="ECO:0000313" key="2">
    <source>
        <dbReference type="Proteomes" id="UP000007800"/>
    </source>
</evidence>
<sequence length="60" mass="7145">MSLGPHFCKHLQCDFDHHTFDSSLFSERLEYGMHHVYDHYDHNRDISSHKQQETDSGIVQ</sequence>
<organism evidence="2">
    <name type="scientific">Perkinsus marinus (strain ATCC 50983 / TXsc)</name>
    <dbReference type="NCBI Taxonomy" id="423536"/>
    <lineage>
        <taxon>Eukaryota</taxon>
        <taxon>Sar</taxon>
        <taxon>Alveolata</taxon>
        <taxon>Perkinsozoa</taxon>
        <taxon>Perkinsea</taxon>
        <taxon>Perkinsida</taxon>
        <taxon>Perkinsidae</taxon>
        <taxon>Perkinsus</taxon>
    </lineage>
</organism>